<dbReference type="InterPro" id="IPR050829">
    <property type="entry name" value="CorA_MIT"/>
</dbReference>
<feature type="compositionally biased region" description="Acidic residues" evidence="2">
    <location>
        <begin position="1306"/>
        <end position="1315"/>
    </location>
</feature>
<dbReference type="Proteomes" id="UP000799770">
    <property type="component" value="Unassembled WGS sequence"/>
</dbReference>
<feature type="compositionally biased region" description="Polar residues" evidence="2">
    <location>
        <begin position="782"/>
        <end position="805"/>
    </location>
</feature>
<feature type="compositionally biased region" description="Low complexity" evidence="2">
    <location>
        <begin position="198"/>
        <end position="208"/>
    </location>
</feature>
<proteinExistence type="predicted"/>
<evidence type="ECO:0000256" key="2">
    <source>
        <dbReference type="SAM" id="MobiDB-lite"/>
    </source>
</evidence>
<feature type="compositionally biased region" description="Polar residues" evidence="2">
    <location>
        <begin position="187"/>
        <end position="196"/>
    </location>
</feature>
<gene>
    <name evidence="4" type="ORF">BDV96DRAFT_654214</name>
</gene>
<dbReference type="Pfam" id="PF01544">
    <property type="entry name" value="CorA"/>
    <property type="match status" value="1"/>
</dbReference>
<evidence type="ECO:0000256" key="3">
    <source>
        <dbReference type="SAM" id="Phobius"/>
    </source>
</evidence>
<feature type="compositionally biased region" description="Basic and acidic residues" evidence="2">
    <location>
        <begin position="54"/>
        <end position="66"/>
    </location>
</feature>
<dbReference type="InterPro" id="IPR002110">
    <property type="entry name" value="Ankyrin_rpt"/>
</dbReference>
<dbReference type="SUPFAM" id="SSF48403">
    <property type="entry name" value="Ankyrin repeat"/>
    <property type="match status" value="1"/>
</dbReference>
<organism evidence="4 5">
    <name type="scientific">Lophiotrema nucula</name>
    <dbReference type="NCBI Taxonomy" id="690887"/>
    <lineage>
        <taxon>Eukaryota</taxon>
        <taxon>Fungi</taxon>
        <taxon>Dikarya</taxon>
        <taxon>Ascomycota</taxon>
        <taxon>Pezizomycotina</taxon>
        <taxon>Dothideomycetes</taxon>
        <taxon>Pleosporomycetidae</taxon>
        <taxon>Pleosporales</taxon>
        <taxon>Lophiotremataceae</taxon>
        <taxon>Lophiotrema</taxon>
    </lineage>
</organism>
<dbReference type="GO" id="GO:0046873">
    <property type="term" value="F:metal ion transmembrane transporter activity"/>
    <property type="evidence" value="ECO:0007669"/>
    <property type="project" value="InterPro"/>
</dbReference>
<feature type="repeat" description="ANK" evidence="1">
    <location>
        <begin position="539"/>
        <end position="571"/>
    </location>
</feature>
<dbReference type="SUPFAM" id="SSF53474">
    <property type="entry name" value="alpha/beta-Hydrolases"/>
    <property type="match status" value="1"/>
</dbReference>
<evidence type="ECO:0000256" key="1">
    <source>
        <dbReference type="PROSITE-ProRule" id="PRU00023"/>
    </source>
</evidence>
<feature type="compositionally biased region" description="Basic and acidic residues" evidence="2">
    <location>
        <begin position="1316"/>
        <end position="1326"/>
    </location>
</feature>
<keyword evidence="5" id="KW-1185">Reference proteome</keyword>
<dbReference type="Gene3D" id="1.20.58.340">
    <property type="entry name" value="Magnesium transport protein CorA, transmembrane region"/>
    <property type="match status" value="1"/>
</dbReference>
<dbReference type="InterPro" id="IPR029058">
    <property type="entry name" value="AB_hydrolase_fold"/>
</dbReference>
<feature type="transmembrane region" description="Helical" evidence="3">
    <location>
        <begin position="1220"/>
        <end position="1240"/>
    </location>
</feature>
<protein>
    <submittedName>
        <fullName evidence="4">Uncharacterized protein</fullName>
    </submittedName>
</protein>
<feature type="region of interest" description="Disordered" evidence="2">
    <location>
        <begin position="166"/>
        <end position="208"/>
    </location>
</feature>
<dbReference type="Pfam" id="PF12796">
    <property type="entry name" value="Ank_2"/>
    <property type="match status" value="1"/>
</dbReference>
<feature type="repeat" description="ANK" evidence="1">
    <location>
        <begin position="504"/>
        <end position="526"/>
    </location>
</feature>
<reference evidence="4" key="1">
    <citation type="journal article" date="2020" name="Stud. Mycol.">
        <title>101 Dothideomycetes genomes: a test case for predicting lifestyles and emergence of pathogens.</title>
        <authorList>
            <person name="Haridas S."/>
            <person name="Albert R."/>
            <person name="Binder M."/>
            <person name="Bloem J."/>
            <person name="Labutti K."/>
            <person name="Salamov A."/>
            <person name="Andreopoulos B."/>
            <person name="Baker S."/>
            <person name="Barry K."/>
            <person name="Bills G."/>
            <person name="Bluhm B."/>
            <person name="Cannon C."/>
            <person name="Castanera R."/>
            <person name="Culley D."/>
            <person name="Daum C."/>
            <person name="Ezra D."/>
            <person name="Gonzalez J."/>
            <person name="Henrissat B."/>
            <person name="Kuo A."/>
            <person name="Liang C."/>
            <person name="Lipzen A."/>
            <person name="Lutzoni F."/>
            <person name="Magnuson J."/>
            <person name="Mondo S."/>
            <person name="Nolan M."/>
            <person name="Ohm R."/>
            <person name="Pangilinan J."/>
            <person name="Park H.-J."/>
            <person name="Ramirez L."/>
            <person name="Alfaro M."/>
            <person name="Sun H."/>
            <person name="Tritt A."/>
            <person name="Yoshinaga Y."/>
            <person name="Zwiers L.-H."/>
            <person name="Turgeon B."/>
            <person name="Goodwin S."/>
            <person name="Spatafora J."/>
            <person name="Crous P."/>
            <person name="Grigoriev I."/>
        </authorList>
    </citation>
    <scope>NUCLEOTIDE SEQUENCE</scope>
    <source>
        <strain evidence="4">CBS 627.86</strain>
    </source>
</reference>
<feature type="transmembrane region" description="Helical" evidence="3">
    <location>
        <begin position="1177"/>
        <end position="1199"/>
    </location>
</feature>
<sequence>MAAVTENEIPAITREARADTVRTSIDAAATNDASTLQPSTRDSQPQRSTPTRGSLEETPARTEVARGKTITSTDVRAPRFSPGSASKVTPSKPSKLVTLSRVLYPQAESTPLSADIIVVYLYNGRRSEATDADLAIFEANRVQTSKAGPQKSETESASVPKQALERARRLSATAPQPGSKDEDRSATIGTRLTKSGETPKTTPASKPTKINWLKDSDYLPKVLPEARVVTIGIDIRNVMDSQFDLEAAATALAKAIALERTKESDRPVLFIGHTLGGFVIQQLLVRAARGDDSGLVPLLKSTAGLLLFNCPASGCDEKRKELFGRFYGLRSSSMFFSELEPDSRQLQSLRENFNTSVLMLEDGSSSDALPTSNLRPDAGSAAVTSRQLIRRTGFPVYRFRSKEFFDKSEKALFDGSEAARKLPSRRTRRIEGAKNVIPVPKNLLNITRFTKPRAEDPDFIIISDIIEDLVQSRRLLDTAAKGTTIEMSSLLYTQGLYWRLTDIRGRTALHIAVQRTNRPVVQWLLETAFKDDPSIADGEADTPLHYAVRRNDVEMVEGLLAAGADVNAENRYYETPITLATRSIKINKALREVLRGKRLKLTEGQTFGIRDIGDNKPQKPRSGDAEIACRNFQITVTEVFKLGDARGADHHWRLSLSVEEGIYDANKVEDIIGQLRPIEVTDRKPLCRWIHIPQNNTTWVEDLFAKLGYCGSIFAGSGYADSPSRKRGITPHVALPSKWDDPNRGVLAIFMPYVSYDVKEHQEQVDHFLEEIDAGKRRTTPSDDIQSIRSTLSESTETTKGNKSVSWGRALSGDSSTPSPRQVAHRWLSAIGKANDSDTVDDDGGFTFITAKSSAVVSTMPEGGGLYSIDDDDKALMRAYTMQSATLHTRRTLDQYYYHMLSSTALRDEDQVVTRWANRDLPHGDQNVPHNILMVDQLWLWQFKDKEDVEYVISSFPDRAGVDTAYDDNLRQVVLEPRDGRRPISSSADLAFRIFGACSNVFDRGKNEELLRFIDAFEGSIGRVSDKESSLFKRFQMRSRKLHRLRPGFKQYVDMRRLLLDRLLDIRKETELLVEIKDILDEINIILSVLQIQEKLLNDDKLDEFKRGRQHPSLHYEDARRIVSNNLIDFERMRSQAQDVQVSLNTLMDLKQKAANAWEARASRENAEATAKQGMTMLVFTAVTIIFLPLSFMTSFFAIEISKFPQDPVTGETSWPLGRVCAYIFGISAAIIAPMLWLAFRLQWLSVYLKHVHKHSTPTFILYILKLLYKIRIAWLRNFTRARFETVKGQRDGYSHRKYEHAGLEELTDESDDEKEERSRPPHLDLSEPESGTDSSSCEGISDLDSDDFFEETKRSTFREILRRRRTNDDLDETVKIRNSEV</sequence>
<dbReference type="Gene3D" id="1.25.40.20">
    <property type="entry name" value="Ankyrin repeat-containing domain"/>
    <property type="match status" value="1"/>
</dbReference>
<keyword evidence="3" id="KW-0472">Membrane</keyword>
<feature type="region of interest" description="Disordered" evidence="2">
    <location>
        <begin position="773"/>
        <end position="821"/>
    </location>
</feature>
<dbReference type="PANTHER" id="PTHR47685">
    <property type="entry name" value="MAGNESIUM TRANSPORT PROTEIN CORA"/>
    <property type="match status" value="1"/>
</dbReference>
<dbReference type="PROSITE" id="PS50297">
    <property type="entry name" value="ANK_REP_REGION"/>
    <property type="match status" value="2"/>
</dbReference>
<dbReference type="SMART" id="SM00248">
    <property type="entry name" value="ANK"/>
    <property type="match status" value="2"/>
</dbReference>
<dbReference type="InterPro" id="IPR002523">
    <property type="entry name" value="MgTranspt_CorA/ZnTranspt_ZntB"/>
</dbReference>
<dbReference type="PANTHER" id="PTHR47685:SF1">
    <property type="entry name" value="MAGNESIUM TRANSPORT PROTEIN CORA"/>
    <property type="match status" value="1"/>
</dbReference>
<name>A0A6A5YI00_9PLEO</name>
<evidence type="ECO:0000313" key="4">
    <source>
        <dbReference type="EMBL" id="KAF2106882.1"/>
    </source>
</evidence>
<keyword evidence="3" id="KW-0812">Transmembrane</keyword>
<feature type="compositionally biased region" description="Polar residues" evidence="2">
    <location>
        <begin position="83"/>
        <end position="92"/>
    </location>
</feature>
<dbReference type="EMBL" id="ML977358">
    <property type="protein sequence ID" value="KAF2106882.1"/>
    <property type="molecule type" value="Genomic_DNA"/>
</dbReference>
<accession>A0A6A5YI00</accession>
<feature type="compositionally biased region" description="Polar residues" evidence="2">
    <location>
        <begin position="1330"/>
        <end position="1339"/>
    </location>
</feature>
<feature type="transmembrane region" description="Helical" evidence="3">
    <location>
        <begin position="1260"/>
        <end position="1276"/>
    </location>
</feature>
<dbReference type="OrthoDB" id="341259at2759"/>
<keyword evidence="3" id="KW-1133">Transmembrane helix</keyword>
<feature type="region of interest" description="Disordered" evidence="2">
    <location>
        <begin position="1305"/>
        <end position="1347"/>
    </location>
</feature>
<dbReference type="PROSITE" id="PS50088">
    <property type="entry name" value="ANK_REPEAT"/>
    <property type="match status" value="2"/>
</dbReference>
<keyword evidence="1" id="KW-0040">ANK repeat</keyword>
<feature type="compositionally biased region" description="Polar residues" evidence="2">
    <location>
        <begin position="31"/>
        <end position="52"/>
    </location>
</feature>
<feature type="region of interest" description="Disordered" evidence="2">
    <location>
        <begin position="1"/>
        <end position="93"/>
    </location>
</feature>
<dbReference type="GO" id="GO:0016020">
    <property type="term" value="C:membrane"/>
    <property type="evidence" value="ECO:0007669"/>
    <property type="project" value="InterPro"/>
</dbReference>
<evidence type="ECO:0000313" key="5">
    <source>
        <dbReference type="Proteomes" id="UP000799770"/>
    </source>
</evidence>
<dbReference type="InterPro" id="IPR036770">
    <property type="entry name" value="Ankyrin_rpt-contain_sf"/>
</dbReference>